<reference evidence="2 3" key="1">
    <citation type="submission" date="2016-01" db="EMBL/GenBank/DDBJ databases">
        <title>Streptomyces amritsarensis strain MTCC 11845 genome sequencing and assembly.</title>
        <authorList>
            <person name="Sharma D."/>
            <person name="Nair G.R."/>
            <person name="Kaur G."/>
            <person name="Manhas R.K."/>
            <person name="Mayilraj S."/>
        </authorList>
    </citation>
    <scope>NUCLEOTIDE SEQUENCE [LARGE SCALE GENOMIC DNA]</scope>
    <source>
        <strain evidence="2 3">MTCC 11845</strain>
    </source>
</reference>
<name>A0ABX3FWM6_9ACTN</name>
<dbReference type="Gene3D" id="2.120.10.30">
    <property type="entry name" value="TolB, C-terminal domain"/>
    <property type="match status" value="1"/>
</dbReference>
<dbReference type="Proteomes" id="UP000187151">
    <property type="component" value="Unassembled WGS sequence"/>
</dbReference>
<evidence type="ECO:0000313" key="3">
    <source>
        <dbReference type="Proteomes" id="UP000187151"/>
    </source>
</evidence>
<accession>A0ABX3FWM6</accession>
<feature type="chain" id="PRO_5046483176" description="SMP-30/Gluconolactonase/LRE-like region domain-containing protein" evidence="1">
    <location>
        <begin position="31"/>
        <end position="340"/>
    </location>
</feature>
<evidence type="ECO:0008006" key="4">
    <source>
        <dbReference type="Google" id="ProtNLM"/>
    </source>
</evidence>
<evidence type="ECO:0000256" key="1">
    <source>
        <dbReference type="SAM" id="SignalP"/>
    </source>
</evidence>
<proteinExistence type="predicted"/>
<gene>
    <name evidence="2" type="ORF">AVW11_34335</name>
</gene>
<keyword evidence="3" id="KW-1185">Reference proteome</keyword>
<keyword evidence="1" id="KW-0732">Signal</keyword>
<evidence type="ECO:0000313" key="2">
    <source>
        <dbReference type="EMBL" id="OLZ46030.1"/>
    </source>
</evidence>
<sequence>MFKNTLGKSTSPRIRIATAAVALTAAAVVAATPGVASAVSAPLSCVRVAAHFDLARHQTPENIALAPDGSAYVTFAAARQIARTTPRGSTRILATLPAPADGGIHTPVLGFALTTGIVRAHDGTLYFLYATGTADLTGLWRLRPGGTPQRIAALPADGLPNGLALDPRTQTLYITDSVLGTVTSLPVTGGTPSTWSTAPELAPAGFLGANGLKIRGGALWVSNLDRGTVLRIPVLRDGRAGPVQIRATGLAGIDDFAFTGHGDQMLAALNGPGEVALVRSDGTHSTVLTAADGLQNPTSIALRGDTAYVLSAAYITAKDPNLLLAHLDDEITTGMHAARP</sequence>
<protein>
    <recommendedName>
        <fullName evidence="4">SMP-30/Gluconolactonase/LRE-like region domain-containing protein</fullName>
    </recommendedName>
</protein>
<dbReference type="EMBL" id="MQUR01000156">
    <property type="protein sequence ID" value="OLZ46030.1"/>
    <property type="molecule type" value="Genomic_DNA"/>
</dbReference>
<dbReference type="SUPFAM" id="SSF63829">
    <property type="entry name" value="Calcium-dependent phosphotriesterase"/>
    <property type="match status" value="1"/>
</dbReference>
<dbReference type="RefSeq" id="WP_076046976.1">
    <property type="nucleotide sequence ID" value="NZ_MQUR01000156.1"/>
</dbReference>
<dbReference type="InterPro" id="IPR011042">
    <property type="entry name" value="6-blade_b-propeller_TolB-like"/>
</dbReference>
<organism evidence="2 3">
    <name type="scientific">Streptomyces amritsarensis</name>
    <dbReference type="NCBI Taxonomy" id="681158"/>
    <lineage>
        <taxon>Bacteria</taxon>
        <taxon>Bacillati</taxon>
        <taxon>Actinomycetota</taxon>
        <taxon>Actinomycetes</taxon>
        <taxon>Kitasatosporales</taxon>
        <taxon>Streptomycetaceae</taxon>
        <taxon>Streptomyces</taxon>
    </lineage>
</organism>
<comment type="caution">
    <text evidence="2">The sequence shown here is derived from an EMBL/GenBank/DDBJ whole genome shotgun (WGS) entry which is preliminary data.</text>
</comment>
<feature type="signal peptide" evidence="1">
    <location>
        <begin position="1"/>
        <end position="30"/>
    </location>
</feature>